<evidence type="ECO:0000313" key="8">
    <source>
        <dbReference type="Proteomes" id="UP000199365"/>
    </source>
</evidence>
<evidence type="ECO:0000256" key="2">
    <source>
        <dbReference type="ARBA" id="ARBA00022448"/>
    </source>
</evidence>
<dbReference type="InterPro" id="IPR036259">
    <property type="entry name" value="MFS_trans_sf"/>
</dbReference>
<name>A0A1H1KEV6_9BURK</name>
<dbReference type="Proteomes" id="UP000199365">
    <property type="component" value="Unassembled WGS sequence"/>
</dbReference>
<evidence type="ECO:0000256" key="5">
    <source>
        <dbReference type="ARBA" id="ARBA00023136"/>
    </source>
</evidence>
<organism evidence="7 8">
    <name type="scientific">Paraburkholderia tuberum</name>
    <dbReference type="NCBI Taxonomy" id="157910"/>
    <lineage>
        <taxon>Bacteria</taxon>
        <taxon>Pseudomonadati</taxon>
        <taxon>Pseudomonadota</taxon>
        <taxon>Betaproteobacteria</taxon>
        <taxon>Burkholderiales</taxon>
        <taxon>Burkholderiaceae</taxon>
        <taxon>Paraburkholderia</taxon>
    </lineage>
</organism>
<sequence length="91" mass="10155">MQHSLDGNAIGCAAPVASDDSVFKKVAWRVVPFLFLCYVASVVDRINIGFVQLQMKHEFSFSDAMYGLSAAVFYLVYVLCEVPSIHSRIYT</sequence>
<evidence type="ECO:0000256" key="3">
    <source>
        <dbReference type="ARBA" id="ARBA00022692"/>
    </source>
</evidence>
<gene>
    <name evidence="7" type="ORF">SAMN05445850_7273</name>
</gene>
<reference evidence="8" key="1">
    <citation type="submission" date="2016-10" db="EMBL/GenBank/DDBJ databases">
        <authorList>
            <person name="Varghese N."/>
            <person name="Submissions S."/>
        </authorList>
    </citation>
    <scope>NUCLEOTIDE SEQUENCE [LARGE SCALE GENOMIC DNA]</scope>
    <source>
        <strain evidence="8">DUS833</strain>
    </source>
</reference>
<dbReference type="SUPFAM" id="SSF103473">
    <property type="entry name" value="MFS general substrate transporter"/>
    <property type="match status" value="1"/>
</dbReference>
<dbReference type="PANTHER" id="PTHR43791:SF36">
    <property type="entry name" value="TRANSPORTER, PUTATIVE (AFU_ORTHOLOGUE AFUA_6G08340)-RELATED"/>
    <property type="match status" value="1"/>
</dbReference>
<accession>A0A1H1KEV6</accession>
<proteinExistence type="predicted"/>
<dbReference type="EMBL" id="FNKX01000003">
    <property type="protein sequence ID" value="SDR60359.1"/>
    <property type="molecule type" value="Genomic_DNA"/>
</dbReference>
<dbReference type="GO" id="GO:0005886">
    <property type="term" value="C:plasma membrane"/>
    <property type="evidence" value="ECO:0007669"/>
    <property type="project" value="TreeGrafter"/>
</dbReference>
<comment type="subcellular location">
    <subcellularLocation>
        <location evidence="1">Membrane</location>
        <topology evidence="1">Multi-pass membrane protein</topology>
    </subcellularLocation>
</comment>
<keyword evidence="8" id="KW-1185">Reference proteome</keyword>
<evidence type="ECO:0000256" key="6">
    <source>
        <dbReference type="SAM" id="Phobius"/>
    </source>
</evidence>
<evidence type="ECO:0000256" key="4">
    <source>
        <dbReference type="ARBA" id="ARBA00022989"/>
    </source>
</evidence>
<feature type="transmembrane region" description="Helical" evidence="6">
    <location>
        <begin position="26"/>
        <end position="43"/>
    </location>
</feature>
<evidence type="ECO:0000313" key="7">
    <source>
        <dbReference type="EMBL" id="SDR60359.1"/>
    </source>
</evidence>
<protein>
    <submittedName>
        <fullName evidence="7">Uncharacterized protein</fullName>
    </submittedName>
</protein>
<feature type="transmembrane region" description="Helical" evidence="6">
    <location>
        <begin position="64"/>
        <end position="85"/>
    </location>
</feature>
<dbReference type="AlphaFoldDB" id="A0A1H1KEV6"/>
<keyword evidence="5 6" id="KW-0472">Membrane</keyword>
<keyword evidence="4 6" id="KW-1133">Transmembrane helix</keyword>
<dbReference type="GO" id="GO:0022857">
    <property type="term" value="F:transmembrane transporter activity"/>
    <property type="evidence" value="ECO:0007669"/>
    <property type="project" value="TreeGrafter"/>
</dbReference>
<evidence type="ECO:0000256" key="1">
    <source>
        <dbReference type="ARBA" id="ARBA00004141"/>
    </source>
</evidence>
<keyword evidence="3 6" id="KW-0812">Transmembrane</keyword>
<dbReference type="STRING" id="157910.SAMN05445850_7273"/>
<dbReference type="PANTHER" id="PTHR43791">
    <property type="entry name" value="PERMEASE-RELATED"/>
    <property type="match status" value="1"/>
</dbReference>
<dbReference type="Gene3D" id="1.20.1250.20">
    <property type="entry name" value="MFS general substrate transporter like domains"/>
    <property type="match status" value="1"/>
</dbReference>
<keyword evidence="2" id="KW-0813">Transport</keyword>